<dbReference type="Proteomes" id="UP000244962">
    <property type="component" value="Unassembled WGS sequence"/>
</dbReference>
<dbReference type="PANTHER" id="PTHR34351:SF1">
    <property type="entry name" value="SLR1927 PROTEIN"/>
    <property type="match status" value="1"/>
</dbReference>
<comment type="caution">
    <text evidence="4">The sequence shown here is derived from an EMBL/GenBank/DDBJ whole genome shotgun (WGS) entry which is preliminary data.</text>
</comment>
<evidence type="ECO:0000313" key="4">
    <source>
        <dbReference type="EMBL" id="PWC07611.1"/>
    </source>
</evidence>
<reference evidence="5" key="1">
    <citation type="submission" date="2018-04" db="EMBL/GenBank/DDBJ databases">
        <authorList>
            <person name="Liu S."/>
            <person name="Wang Z."/>
            <person name="Li J."/>
        </authorList>
    </citation>
    <scope>NUCLEOTIDE SEQUENCE [LARGE SCALE GENOMIC DNA]</scope>
    <source>
        <strain evidence="5">622</strain>
    </source>
</reference>
<accession>A0A2U1TFF4</accession>
<dbReference type="InterPro" id="IPR002881">
    <property type="entry name" value="DUF58"/>
</dbReference>
<keyword evidence="2" id="KW-0472">Membrane</keyword>
<feature type="compositionally biased region" description="Low complexity" evidence="1">
    <location>
        <begin position="1"/>
        <end position="15"/>
    </location>
</feature>
<keyword evidence="2" id="KW-1133">Transmembrane helix</keyword>
<keyword evidence="2" id="KW-0812">Transmembrane</keyword>
<feature type="transmembrane region" description="Helical" evidence="2">
    <location>
        <begin position="62"/>
        <end position="82"/>
    </location>
</feature>
<evidence type="ECO:0000313" key="5">
    <source>
        <dbReference type="Proteomes" id="UP000244962"/>
    </source>
</evidence>
<dbReference type="AlphaFoldDB" id="A0A2U1TFF4"/>
<dbReference type="EMBL" id="QEFB01000004">
    <property type="protein sequence ID" value="PWC07611.1"/>
    <property type="molecule type" value="Genomic_DNA"/>
</dbReference>
<organism evidence="4 5">
    <name type="scientific">Mycetocola zhujimingii</name>
    <dbReference type="NCBI Taxonomy" id="2079792"/>
    <lineage>
        <taxon>Bacteria</taxon>
        <taxon>Bacillati</taxon>
        <taxon>Actinomycetota</taxon>
        <taxon>Actinomycetes</taxon>
        <taxon>Micrococcales</taxon>
        <taxon>Microbacteriaceae</taxon>
        <taxon>Mycetocola</taxon>
    </lineage>
</organism>
<protein>
    <submittedName>
        <fullName evidence="4">DUF58 domain-containing protein</fullName>
    </submittedName>
</protein>
<evidence type="ECO:0000256" key="2">
    <source>
        <dbReference type="SAM" id="Phobius"/>
    </source>
</evidence>
<feature type="domain" description="DUF58" evidence="3">
    <location>
        <begin position="248"/>
        <end position="414"/>
    </location>
</feature>
<feature type="transmembrane region" description="Helical" evidence="2">
    <location>
        <begin position="31"/>
        <end position="50"/>
    </location>
</feature>
<feature type="transmembrane region" description="Helical" evidence="2">
    <location>
        <begin position="88"/>
        <end position="106"/>
    </location>
</feature>
<evidence type="ECO:0000256" key="1">
    <source>
        <dbReference type="SAM" id="MobiDB-lite"/>
    </source>
</evidence>
<gene>
    <name evidence="4" type="ORF">DF223_05525</name>
</gene>
<proteinExistence type="predicted"/>
<sequence length="451" mass="48286">MQPSHTAPTPARATPEAGNAVAPPGGARDGVLAAGVILAIRFGRVVRAAIARWANAAAVVTWLGWAVVVSVVLAFLAGYALGWQEFVAGAWAGAVVLAAAAVFLIGRMSHEAVLTLPVNRITAGERAVAQIEVHNPSRRLLPGVRLEVPVGEGVAGFQIPSLGQGGTHEDVFTVPGLRRGVIPVGPVRVVRTDPLGLVRREKQWEERVELFVHPRTIPVPSLSTGFVRDLEGNPTRELTATDVSFHAIREYMPGDERRSIHWRSTAKTGQFMVRQFEETRRSHLMVALSLARADYSGDEDFEMAVSVAGSLGVRAIRDARTVSVVASESTPEFARRKLFAMKNLASMSPSRLLDDLSRVEPTERALNVSDLARVAADSIVGISLAFLVCGSAVTPATLRQASRHFPAGVEVIAVVCDPEIVPSFKTAGELSVLTIGFLEDLQQAMSKRTAA</sequence>
<dbReference type="Pfam" id="PF01882">
    <property type="entry name" value="DUF58"/>
    <property type="match status" value="1"/>
</dbReference>
<evidence type="ECO:0000259" key="3">
    <source>
        <dbReference type="Pfam" id="PF01882"/>
    </source>
</evidence>
<dbReference type="PANTHER" id="PTHR34351">
    <property type="entry name" value="SLR1927 PROTEIN-RELATED"/>
    <property type="match status" value="1"/>
</dbReference>
<feature type="region of interest" description="Disordered" evidence="1">
    <location>
        <begin position="1"/>
        <end position="20"/>
    </location>
</feature>
<keyword evidence="5" id="KW-1185">Reference proteome</keyword>
<name>A0A2U1TFF4_9MICO</name>